<gene>
    <name evidence="10" type="ORF">BCR43DRAFT_483775</name>
</gene>
<dbReference type="InterPro" id="IPR013766">
    <property type="entry name" value="Thioredoxin_domain"/>
</dbReference>
<sequence length="415" mass="46670">MRPVYFSLLAFLLSQANVALAFYGSRDAVVELTNKNFKQQVLDSDYLAAVEFYAPWCGHCQRLAPDWKKAAKNLEGLITVGAVNCDDDANKPLCGQYGIQGFPTIKVFRPEYRENKKTGTRSRVAPTDYQGPRDAKAIVDHLLSLQPSNVRYVKADPSKVKSKKSISFDDFLQIENATLPKALLFTDKPTTSALYKSLSVEFGPDRMLVGEVKKYEKDLVSLFGIQTFPTLYVISPEHGHVVYDGKQKREPLTEFLEAHALKATKGKGKQAKKETKSETTKPKVEPRQVVELANNDAFKKQCDGNALCVIAIVSEDEKEETLDMLEKLNTDASPRYRFAWTSAAKAAQMTQKLDLAQDLPTLFLVQPTKQVFRTYVGPWEAKGISNWLDQISTGRMQAWPYEGSLEITERLHDEL</sequence>
<dbReference type="PANTHER" id="PTHR45815:SF3">
    <property type="entry name" value="PROTEIN DISULFIDE-ISOMERASE A6"/>
    <property type="match status" value="1"/>
</dbReference>
<accession>A0A1X2HVQ4</accession>
<keyword evidence="11" id="KW-1185">Reference proteome</keyword>
<dbReference type="AlphaFoldDB" id="A0A1X2HVQ4"/>
<dbReference type="GO" id="GO:0005788">
    <property type="term" value="C:endoplasmic reticulum lumen"/>
    <property type="evidence" value="ECO:0007669"/>
    <property type="project" value="UniProtKB-SubCell"/>
</dbReference>
<keyword evidence="6" id="KW-0676">Redox-active center</keyword>
<dbReference type="PRINTS" id="PR00421">
    <property type="entry name" value="THIOREDOXIN"/>
</dbReference>
<evidence type="ECO:0000256" key="7">
    <source>
        <dbReference type="SAM" id="MobiDB-lite"/>
    </source>
</evidence>
<dbReference type="OrthoDB" id="427280at2759"/>
<feature type="signal peptide" evidence="8">
    <location>
        <begin position="1"/>
        <end position="21"/>
    </location>
</feature>
<dbReference type="GO" id="GO:0003756">
    <property type="term" value="F:protein disulfide isomerase activity"/>
    <property type="evidence" value="ECO:0007669"/>
    <property type="project" value="UniProtKB-EC"/>
</dbReference>
<dbReference type="Gene3D" id="3.40.30.10">
    <property type="entry name" value="Glutaredoxin"/>
    <property type="match status" value="3"/>
</dbReference>
<evidence type="ECO:0000256" key="3">
    <source>
        <dbReference type="ARBA" id="ARBA00012723"/>
    </source>
</evidence>
<dbReference type="GO" id="GO:0034976">
    <property type="term" value="P:response to endoplasmic reticulum stress"/>
    <property type="evidence" value="ECO:0007669"/>
    <property type="project" value="TreeGrafter"/>
</dbReference>
<protein>
    <recommendedName>
        <fullName evidence="3">protein disulfide-isomerase</fullName>
        <ecNumber evidence="3">5.3.4.1</ecNumber>
    </recommendedName>
</protein>
<evidence type="ECO:0000256" key="4">
    <source>
        <dbReference type="ARBA" id="ARBA00023157"/>
    </source>
</evidence>
<dbReference type="PROSITE" id="PS51352">
    <property type="entry name" value="THIOREDOXIN_2"/>
    <property type="match status" value="1"/>
</dbReference>
<dbReference type="CDD" id="cd03002">
    <property type="entry name" value="PDI_a_MPD1_like"/>
    <property type="match status" value="1"/>
</dbReference>
<evidence type="ECO:0000256" key="8">
    <source>
        <dbReference type="SAM" id="SignalP"/>
    </source>
</evidence>
<dbReference type="FunCoup" id="A0A1X2HVQ4">
    <property type="interactions" value="81"/>
</dbReference>
<evidence type="ECO:0000313" key="10">
    <source>
        <dbReference type="EMBL" id="ORZ03680.1"/>
    </source>
</evidence>
<feature type="region of interest" description="Disordered" evidence="7">
    <location>
        <begin position="265"/>
        <end position="284"/>
    </location>
</feature>
<evidence type="ECO:0000256" key="1">
    <source>
        <dbReference type="ARBA" id="ARBA00001182"/>
    </source>
</evidence>
<dbReference type="PANTHER" id="PTHR45815">
    <property type="entry name" value="PROTEIN DISULFIDE-ISOMERASE A6"/>
    <property type="match status" value="1"/>
</dbReference>
<dbReference type="InterPro" id="IPR057305">
    <property type="entry name" value="Thioredox_PDIA6_C"/>
</dbReference>
<comment type="caution">
    <text evidence="10">The sequence shown here is derived from an EMBL/GenBank/DDBJ whole genome shotgun (WGS) entry which is preliminary data.</text>
</comment>
<evidence type="ECO:0000256" key="5">
    <source>
        <dbReference type="ARBA" id="ARBA00023235"/>
    </source>
</evidence>
<proteinExistence type="predicted"/>
<feature type="domain" description="Thioredoxin" evidence="9">
    <location>
        <begin position="21"/>
        <end position="147"/>
    </location>
</feature>
<keyword evidence="4" id="KW-1015">Disulfide bond</keyword>
<dbReference type="STRING" id="13706.A0A1X2HVQ4"/>
<name>A0A1X2HVQ4_SYNRA</name>
<dbReference type="Pfam" id="PF24541">
    <property type="entry name" value="Thioredox_PDIA6_C"/>
    <property type="match status" value="1"/>
</dbReference>
<dbReference type="GO" id="GO:0015035">
    <property type="term" value="F:protein-disulfide reductase activity"/>
    <property type="evidence" value="ECO:0007669"/>
    <property type="project" value="TreeGrafter"/>
</dbReference>
<comment type="catalytic activity">
    <reaction evidence="1">
        <text>Catalyzes the rearrangement of -S-S- bonds in proteins.</text>
        <dbReference type="EC" id="5.3.4.1"/>
    </reaction>
</comment>
<dbReference type="InParanoid" id="A0A1X2HVQ4"/>
<keyword evidence="5" id="KW-0413">Isomerase</keyword>
<reference evidence="10 11" key="1">
    <citation type="submission" date="2016-07" db="EMBL/GenBank/DDBJ databases">
        <title>Pervasive Adenine N6-methylation of Active Genes in Fungi.</title>
        <authorList>
            <consortium name="DOE Joint Genome Institute"/>
            <person name="Mondo S.J."/>
            <person name="Dannebaum R.O."/>
            <person name="Kuo R.C."/>
            <person name="Labutti K."/>
            <person name="Haridas S."/>
            <person name="Kuo A."/>
            <person name="Salamov A."/>
            <person name="Ahrendt S.R."/>
            <person name="Lipzen A."/>
            <person name="Sullivan W."/>
            <person name="Andreopoulos W.B."/>
            <person name="Clum A."/>
            <person name="Lindquist E."/>
            <person name="Daum C."/>
            <person name="Ramamoorthy G.K."/>
            <person name="Gryganskyi A."/>
            <person name="Culley D."/>
            <person name="Magnuson J.K."/>
            <person name="James T.Y."/>
            <person name="O'Malley M.A."/>
            <person name="Stajich J.E."/>
            <person name="Spatafora J.W."/>
            <person name="Visel A."/>
            <person name="Grigoriev I.V."/>
        </authorList>
    </citation>
    <scope>NUCLEOTIDE SEQUENCE [LARGE SCALE GENOMIC DNA]</scope>
    <source>
        <strain evidence="10 11">NRRL 2496</strain>
    </source>
</reference>
<organism evidence="10 11">
    <name type="scientific">Syncephalastrum racemosum</name>
    <name type="common">Filamentous fungus</name>
    <dbReference type="NCBI Taxonomy" id="13706"/>
    <lineage>
        <taxon>Eukaryota</taxon>
        <taxon>Fungi</taxon>
        <taxon>Fungi incertae sedis</taxon>
        <taxon>Mucoromycota</taxon>
        <taxon>Mucoromycotina</taxon>
        <taxon>Mucoromycetes</taxon>
        <taxon>Mucorales</taxon>
        <taxon>Syncephalastraceae</taxon>
        <taxon>Syncephalastrum</taxon>
    </lineage>
</organism>
<dbReference type="Pfam" id="PF00085">
    <property type="entry name" value="Thioredoxin"/>
    <property type="match status" value="1"/>
</dbReference>
<dbReference type="SUPFAM" id="SSF52833">
    <property type="entry name" value="Thioredoxin-like"/>
    <property type="match status" value="3"/>
</dbReference>
<dbReference type="Proteomes" id="UP000242180">
    <property type="component" value="Unassembled WGS sequence"/>
</dbReference>
<evidence type="ECO:0000259" key="9">
    <source>
        <dbReference type="PROSITE" id="PS51352"/>
    </source>
</evidence>
<dbReference type="InterPro" id="IPR036249">
    <property type="entry name" value="Thioredoxin-like_sf"/>
</dbReference>
<feature type="compositionally biased region" description="Basic and acidic residues" evidence="7">
    <location>
        <begin position="271"/>
        <end position="284"/>
    </location>
</feature>
<dbReference type="EC" id="5.3.4.1" evidence="3"/>
<evidence type="ECO:0000313" key="11">
    <source>
        <dbReference type="Proteomes" id="UP000242180"/>
    </source>
</evidence>
<dbReference type="EMBL" id="MCGN01000001">
    <property type="protein sequence ID" value="ORZ03680.1"/>
    <property type="molecule type" value="Genomic_DNA"/>
</dbReference>
<comment type="subcellular location">
    <subcellularLocation>
        <location evidence="2">Endoplasmic reticulum lumen</location>
    </subcellularLocation>
</comment>
<keyword evidence="8" id="KW-0732">Signal</keyword>
<evidence type="ECO:0000256" key="6">
    <source>
        <dbReference type="ARBA" id="ARBA00023284"/>
    </source>
</evidence>
<feature type="chain" id="PRO_5012439791" description="protein disulfide-isomerase" evidence="8">
    <location>
        <begin position="22"/>
        <end position="415"/>
    </location>
</feature>
<dbReference type="OMA" id="NHVKRAT"/>
<evidence type="ECO:0000256" key="2">
    <source>
        <dbReference type="ARBA" id="ARBA00004319"/>
    </source>
</evidence>